<evidence type="ECO:0000313" key="2">
    <source>
        <dbReference type="EMBL" id="KYN43408.1"/>
    </source>
</evidence>
<evidence type="ECO:0000313" key="3">
    <source>
        <dbReference type="Proteomes" id="UP000078541"/>
    </source>
</evidence>
<organism evidence="2 3">
    <name type="scientific">Trachymyrmex septentrionalis</name>
    <dbReference type="NCBI Taxonomy" id="34720"/>
    <lineage>
        <taxon>Eukaryota</taxon>
        <taxon>Metazoa</taxon>
        <taxon>Ecdysozoa</taxon>
        <taxon>Arthropoda</taxon>
        <taxon>Hexapoda</taxon>
        <taxon>Insecta</taxon>
        <taxon>Pterygota</taxon>
        <taxon>Neoptera</taxon>
        <taxon>Endopterygota</taxon>
        <taxon>Hymenoptera</taxon>
        <taxon>Apocrita</taxon>
        <taxon>Aculeata</taxon>
        <taxon>Formicoidea</taxon>
        <taxon>Formicidae</taxon>
        <taxon>Myrmicinae</taxon>
        <taxon>Trachymyrmex</taxon>
    </lineage>
</organism>
<proteinExistence type="predicted"/>
<dbReference type="AlphaFoldDB" id="A0A195FSG7"/>
<feature type="compositionally biased region" description="Basic and acidic residues" evidence="1">
    <location>
        <begin position="51"/>
        <end position="69"/>
    </location>
</feature>
<feature type="region of interest" description="Disordered" evidence="1">
    <location>
        <begin position="36"/>
        <end position="69"/>
    </location>
</feature>
<sequence length="69" mass="7230">TRDVEPASACRTGGVTRRCTRPGFWVGIRVPSPESRLPVATTQAAGVADTTEDRGRSTAVKRTESAGDG</sequence>
<name>A0A195FSG7_9HYME</name>
<accession>A0A195FSG7</accession>
<gene>
    <name evidence="2" type="ORF">ALC56_02134</name>
</gene>
<dbReference type="EMBL" id="KQ981280">
    <property type="protein sequence ID" value="KYN43408.1"/>
    <property type="molecule type" value="Genomic_DNA"/>
</dbReference>
<keyword evidence="3" id="KW-1185">Reference proteome</keyword>
<reference evidence="2 3" key="1">
    <citation type="submission" date="2016-03" db="EMBL/GenBank/DDBJ databases">
        <title>Trachymyrmex septentrionalis WGS genome.</title>
        <authorList>
            <person name="Nygaard S."/>
            <person name="Hu H."/>
            <person name="Boomsma J."/>
            <person name="Zhang G."/>
        </authorList>
    </citation>
    <scope>NUCLEOTIDE SEQUENCE [LARGE SCALE GENOMIC DNA]</scope>
    <source>
        <strain evidence="2">Tsep2-gDNA-1</strain>
        <tissue evidence="2">Whole body</tissue>
    </source>
</reference>
<dbReference type="Proteomes" id="UP000078541">
    <property type="component" value="Unassembled WGS sequence"/>
</dbReference>
<protein>
    <submittedName>
        <fullName evidence="2">Uncharacterized protein</fullName>
    </submittedName>
</protein>
<feature type="non-terminal residue" evidence="2">
    <location>
        <position position="1"/>
    </location>
</feature>
<evidence type="ECO:0000256" key="1">
    <source>
        <dbReference type="SAM" id="MobiDB-lite"/>
    </source>
</evidence>